<accession>A0AAU9UTM3</accession>
<reference evidence="2" key="1">
    <citation type="submission" date="2022-03" db="EMBL/GenBank/DDBJ databases">
        <authorList>
            <person name="Tunstrom K."/>
        </authorList>
    </citation>
    <scope>NUCLEOTIDE SEQUENCE</scope>
</reference>
<protein>
    <recommendedName>
        <fullName evidence="1">Endonuclease/exonuclease/phosphatase domain-containing protein</fullName>
    </recommendedName>
</protein>
<evidence type="ECO:0000313" key="2">
    <source>
        <dbReference type="EMBL" id="CAH2101954.1"/>
    </source>
</evidence>
<organism evidence="2 3">
    <name type="scientific">Euphydryas editha</name>
    <name type="common">Edith's checkerspot</name>
    <dbReference type="NCBI Taxonomy" id="104508"/>
    <lineage>
        <taxon>Eukaryota</taxon>
        <taxon>Metazoa</taxon>
        <taxon>Ecdysozoa</taxon>
        <taxon>Arthropoda</taxon>
        <taxon>Hexapoda</taxon>
        <taxon>Insecta</taxon>
        <taxon>Pterygota</taxon>
        <taxon>Neoptera</taxon>
        <taxon>Endopterygota</taxon>
        <taxon>Lepidoptera</taxon>
        <taxon>Glossata</taxon>
        <taxon>Ditrysia</taxon>
        <taxon>Papilionoidea</taxon>
        <taxon>Nymphalidae</taxon>
        <taxon>Nymphalinae</taxon>
        <taxon>Euphydryas</taxon>
    </lineage>
</organism>
<dbReference type="GO" id="GO:0003824">
    <property type="term" value="F:catalytic activity"/>
    <property type="evidence" value="ECO:0007669"/>
    <property type="project" value="InterPro"/>
</dbReference>
<proteinExistence type="predicted"/>
<dbReference type="SUPFAM" id="SSF56219">
    <property type="entry name" value="DNase I-like"/>
    <property type="match status" value="1"/>
</dbReference>
<dbReference type="Gene3D" id="3.60.10.10">
    <property type="entry name" value="Endonuclease/exonuclease/phosphatase"/>
    <property type="match status" value="1"/>
</dbReference>
<name>A0AAU9UTM3_EUPED</name>
<evidence type="ECO:0000313" key="3">
    <source>
        <dbReference type="Proteomes" id="UP001153954"/>
    </source>
</evidence>
<dbReference type="InterPro" id="IPR036691">
    <property type="entry name" value="Endo/exonu/phosph_ase_sf"/>
</dbReference>
<feature type="domain" description="Endonuclease/exonuclease/phosphatase" evidence="1">
    <location>
        <begin position="363"/>
        <end position="511"/>
    </location>
</feature>
<dbReference type="Pfam" id="PF03372">
    <property type="entry name" value="Exo_endo_phos"/>
    <property type="match status" value="1"/>
</dbReference>
<sequence>MSVNNVKCVNCNVVISEVLAFIRNKHDVMDNESLIRICESAFSEEEVDKAKKLLFASVKTKQKCVSRRKQKQQKDLDDIIAVFKTVDPEQMPVFVAYDLHKLPPICFDHVDVTKILKDLLILQAEVKQIKSNYVTTDLLEEMKQNLQAFKEPLLFFNDNNINTRRGGYIRDSGPLGLPHVTSELTADADVTAHAKGNDSAAVKNAHNNVANNEAINTPTYRSLFRSQINNIIHDTDVPAAVHVENTTLKKDLRIENSCNDGWTLVQRRKSLNRFTGKTGKAVASPTGKFKAAEMKIPLLISNVNKQTTEHDICEYIKSKTQEHVDLEKIIMKREKPYNAFKLFVSKNKLNIYLNDNLWPEECVRRLCKTSDVIALQETWLWPHELPYLGSLDDNFAYTGKSSMDTTVGVIKGRPFGGVALLWRKGAFQSVSLVSCDSDRLVAIKIVHDNRTLLLFSVYMPFDNNQSENLIEFSQCLSEISAIIESENVASVIMVGDFNAHPGERFSRELLSTCTNNPGIVWTLNFYLVIHTLSFVRLVDLSGG</sequence>
<evidence type="ECO:0000259" key="1">
    <source>
        <dbReference type="Pfam" id="PF03372"/>
    </source>
</evidence>
<gene>
    <name evidence="2" type="ORF">EEDITHA_LOCUS16655</name>
</gene>
<comment type="caution">
    <text evidence="2">The sequence shown here is derived from an EMBL/GenBank/DDBJ whole genome shotgun (WGS) entry which is preliminary data.</text>
</comment>
<dbReference type="EMBL" id="CAKOGL010000024">
    <property type="protein sequence ID" value="CAH2101954.1"/>
    <property type="molecule type" value="Genomic_DNA"/>
</dbReference>
<dbReference type="AlphaFoldDB" id="A0AAU9UTM3"/>
<dbReference type="InterPro" id="IPR005135">
    <property type="entry name" value="Endo/exonuclease/phosphatase"/>
</dbReference>
<dbReference type="Proteomes" id="UP001153954">
    <property type="component" value="Unassembled WGS sequence"/>
</dbReference>
<keyword evidence="3" id="KW-1185">Reference proteome</keyword>